<protein>
    <submittedName>
        <fullName evidence="2">Uncharacterized protein</fullName>
    </submittedName>
</protein>
<feature type="non-terminal residue" evidence="2">
    <location>
        <position position="1"/>
    </location>
</feature>
<proteinExistence type="predicted"/>
<gene>
    <name evidence="2" type="ORF">BYL167_LOCUS75502</name>
</gene>
<evidence type="ECO:0000313" key="3">
    <source>
        <dbReference type="Proteomes" id="UP000681967"/>
    </source>
</evidence>
<organism evidence="2 3">
    <name type="scientific">Rotaria magnacalcarata</name>
    <dbReference type="NCBI Taxonomy" id="392030"/>
    <lineage>
        <taxon>Eukaryota</taxon>
        <taxon>Metazoa</taxon>
        <taxon>Spiralia</taxon>
        <taxon>Gnathifera</taxon>
        <taxon>Rotifera</taxon>
        <taxon>Eurotatoria</taxon>
        <taxon>Bdelloidea</taxon>
        <taxon>Philodinida</taxon>
        <taxon>Philodinidae</taxon>
        <taxon>Rotaria</taxon>
    </lineage>
</organism>
<comment type="caution">
    <text evidence="2">The sequence shown here is derived from an EMBL/GenBank/DDBJ whole genome shotgun (WGS) entry which is preliminary data.</text>
</comment>
<evidence type="ECO:0000256" key="1">
    <source>
        <dbReference type="SAM" id="MobiDB-lite"/>
    </source>
</evidence>
<feature type="compositionally biased region" description="Basic residues" evidence="1">
    <location>
        <begin position="54"/>
        <end position="63"/>
    </location>
</feature>
<reference evidence="2" key="1">
    <citation type="submission" date="2021-02" db="EMBL/GenBank/DDBJ databases">
        <authorList>
            <person name="Nowell W R."/>
        </authorList>
    </citation>
    <scope>NUCLEOTIDE SEQUENCE</scope>
</reference>
<dbReference type="Proteomes" id="UP000681967">
    <property type="component" value="Unassembled WGS sequence"/>
</dbReference>
<accession>A0A8S3GPZ7</accession>
<dbReference type="AlphaFoldDB" id="A0A8S3GPZ7"/>
<sequence>LIDCIHKHDQIYSENKTFTDRFENGNSILPPPLPTTAATVTTSATTTTTASSSVKRRKLDTKS</sequence>
<evidence type="ECO:0000313" key="2">
    <source>
        <dbReference type="EMBL" id="CAF5164415.1"/>
    </source>
</evidence>
<feature type="region of interest" description="Disordered" evidence="1">
    <location>
        <begin position="23"/>
        <end position="63"/>
    </location>
</feature>
<name>A0A8S3GPZ7_9BILA</name>
<dbReference type="EMBL" id="CAJOBH010270419">
    <property type="protein sequence ID" value="CAF5164415.1"/>
    <property type="molecule type" value="Genomic_DNA"/>
</dbReference>
<feature type="compositionally biased region" description="Low complexity" evidence="1">
    <location>
        <begin position="35"/>
        <end position="53"/>
    </location>
</feature>